<keyword evidence="1" id="KW-0175">Coiled coil</keyword>
<feature type="domain" description="BTB" evidence="2">
    <location>
        <begin position="16"/>
        <end position="111"/>
    </location>
</feature>
<evidence type="ECO:0000313" key="3">
    <source>
        <dbReference type="EMBL" id="KAK8884309.1"/>
    </source>
</evidence>
<evidence type="ECO:0000256" key="1">
    <source>
        <dbReference type="SAM" id="Coils"/>
    </source>
</evidence>
<protein>
    <recommendedName>
        <fullName evidence="2">BTB domain-containing protein</fullName>
    </recommendedName>
</protein>
<evidence type="ECO:0000313" key="4">
    <source>
        <dbReference type="Proteomes" id="UP001470230"/>
    </source>
</evidence>
<sequence length="402" mass="46436">MLNEDEISLYFSQLPRDLKLHVNETDYFVNKDSVSVLSGKIRSKLQENSSANQLNFDYSDPKNIFPLVINFLQGQQIIINPQNVFYLQNAAEEFEIPSLQNTLKEELQRETCKDNIIQKIIHCNEKPDMLFDYIQDSINNDDIFDLPREILVELIHSPKSRFTSDSSRYSFALTCCKKFPDHINEFLTSEDISKIPIDVISQIVSDPEYQKIKEKLPNSELSLRILEIKASSKTQINEVSLFIENQNDEMSYLQAENDRISLEIEKLKNMIVQNSNELVEMKVKIEDIKLGEIADMMQSIESAKANEETLNSYGTVLDQMDMIDSKISYYINKMQATIFVYHESRTQAKKLLDKMKASLEKIHGKCAKLKKNDNEIDGMIEKLTKITQGIQKIIVDNFINSS</sequence>
<evidence type="ECO:0000259" key="2">
    <source>
        <dbReference type="SMART" id="SM00225"/>
    </source>
</evidence>
<name>A0ABR2JZL2_9EUKA</name>
<keyword evidence="4" id="KW-1185">Reference proteome</keyword>
<dbReference type="InterPro" id="IPR000210">
    <property type="entry name" value="BTB/POZ_dom"/>
</dbReference>
<dbReference type="InterPro" id="IPR011333">
    <property type="entry name" value="SKP1/BTB/POZ_sf"/>
</dbReference>
<proteinExistence type="predicted"/>
<accession>A0ABR2JZL2</accession>
<feature type="coiled-coil region" evidence="1">
    <location>
        <begin position="243"/>
        <end position="284"/>
    </location>
</feature>
<dbReference type="Gene3D" id="3.30.710.10">
    <property type="entry name" value="Potassium Channel Kv1.1, Chain A"/>
    <property type="match status" value="1"/>
</dbReference>
<comment type="caution">
    <text evidence="3">The sequence shown here is derived from an EMBL/GenBank/DDBJ whole genome shotgun (WGS) entry which is preliminary data.</text>
</comment>
<dbReference type="SMART" id="SM00225">
    <property type="entry name" value="BTB"/>
    <property type="match status" value="1"/>
</dbReference>
<dbReference type="SUPFAM" id="SSF54695">
    <property type="entry name" value="POZ domain"/>
    <property type="match status" value="1"/>
</dbReference>
<reference evidence="3 4" key="1">
    <citation type="submission" date="2024-04" db="EMBL/GenBank/DDBJ databases">
        <title>Tritrichomonas musculus Genome.</title>
        <authorList>
            <person name="Alves-Ferreira E."/>
            <person name="Grigg M."/>
            <person name="Lorenzi H."/>
            <person name="Galac M."/>
        </authorList>
    </citation>
    <scope>NUCLEOTIDE SEQUENCE [LARGE SCALE GENOMIC DNA]</scope>
    <source>
        <strain evidence="3 4">EAF2021</strain>
    </source>
</reference>
<organism evidence="3 4">
    <name type="scientific">Tritrichomonas musculus</name>
    <dbReference type="NCBI Taxonomy" id="1915356"/>
    <lineage>
        <taxon>Eukaryota</taxon>
        <taxon>Metamonada</taxon>
        <taxon>Parabasalia</taxon>
        <taxon>Tritrichomonadida</taxon>
        <taxon>Tritrichomonadidae</taxon>
        <taxon>Tritrichomonas</taxon>
    </lineage>
</organism>
<dbReference type="EMBL" id="JAPFFF010000008">
    <property type="protein sequence ID" value="KAK8884309.1"/>
    <property type="molecule type" value="Genomic_DNA"/>
</dbReference>
<dbReference type="Proteomes" id="UP001470230">
    <property type="component" value="Unassembled WGS sequence"/>
</dbReference>
<gene>
    <name evidence="3" type="ORF">M9Y10_043417</name>
</gene>